<keyword evidence="2" id="KW-1133">Transmembrane helix</keyword>
<keyword evidence="2" id="KW-0812">Transmembrane</keyword>
<feature type="compositionally biased region" description="Low complexity" evidence="1">
    <location>
        <begin position="287"/>
        <end position="301"/>
    </location>
</feature>
<feature type="region of interest" description="Disordered" evidence="1">
    <location>
        <begin position="270"/>
        <end position="328"/>
    </location>
</feature>
<protein>
    <submittedName>
        <fullName evidence="3">Unannotated protein</fullName>
    </submittedName>
</protein>
<name>A0A6J6P732_9ZZZZ</name>
<feature type="transmembrane region" description="Helical" evidence="2">
    <location>
        <begin position="722"/>
        <end position="743"/>
    </location>
</feature>
<dbReference type="Pfam" id="PF19516">
    <property type="entry name" value="DUF6049"/>
    <property type="match status" value="2"/>
</dbReference>
<accession>A0A6J6P732</accession>
<dbReference type="AlphaFoldDB" id="A0A6J6P732"/>
<gene>
    <name evidence="3" type="ORF">UFOPK2579_00641</name>
</gene>
<evidence type="ECO:0000313" key="3">
    <source>
        <dbReference type="EMBL" id="CAB4695200.1"/>
    </source>
</evidence>
<feature type="compositionally biased region" description="Acidic residues" evidence="1">
    <location>
        <begin position="302"/>
        <end position="313"/>
    </location>
</feature>
<evidence type="ECO:0000256" key="2">
    <source>
        <dbReference type="SAM" id="Phobius"/>
    </source>
</evidence>
<evidence type="ECO:0000256" key="1">
    <source>
        <dbReference type="SAM" id="MobiDB-lite"/>
    </source>
</evidence>
<keyword evidence="2" id="KW-0472">Membrane</keyword>
<dbReference type="EMBL" id="CAEZXR010000053">
    <property type="protein sequence ID" value="CAB4695200.1"/>
    <property type="molecule type" value="Genomic_DNA"/>
</dbReference>
<dbReference type="InterPro" id="IPR046112">
    <property type="entry name" value="DUF6049"/>
</dbReference>
<reference evidence="3" key="1">
    <citation type="submission" date="2020-05" db="EMBL/GenBank/DDBJ databases">
        <authorList>
            <person name="Chiriac C."/>
            <person name="Salcher M."/>
            <person name="Ghai R."/>
            <person name="Kavagutti S V."/>
        </authorList>
    </citation>
    <scope>NUCLEOTIDE SEQUENCE</scope>
</reference>
<proteinExistence type="predicted"/>
<organism evidence="3">
    <name type="scientific">freshwater metagenome</name>
    <dbReference type="NCBI Taxonomy" id="449393"/>
    <lineage>
        <taxon>unclassified sequences</taxon>
        <taxon>metagenomes</taxon>
        <taxon>ecological metagenomes</taxon>
    </lineage>
</organism>
<sequence length="767" mass="79602">MVRPRSLLPALVAPVAIVLAAVVPGSAVAGPASPTPYAVAAVGSPAAVEPVEPLAVTIDALTPGEIPRKGLIEVSGTVTNVDTVAWSMINLYPIISASPMTTVAELDDARDADPLEFVGDRITDAGPFDVVDSLDPGETATYSFTVARSRLPVSERGVYWFGVHALGQTDAGRDVNADGRARTLLPLVQLKQRSLPVSVVVPLRRRLAHAEDGSLSDVAGWVTTLSEGGQLRSLVDFAAGAGSRPVTLLVDPALVEAVEQLAAGNPARSLLATMDPDDPDAVDADDPTGSGAPDPSGSPDPDSGDESGDDSGSPDDTATPAPDPDDLDPLAAEAAEAAAAWLDQLEAAADGNADVLLLPYGDLDVAAAAAHDPGVYDRARKLAGDELEPLGIEAQPGIGSPLGFLDAAGLRLLHDDETVLVSDQEVAGALAPASGAPVPTVADIEGRRVIVTSSGAAEGGPGPSERLTLLSLRQRVLSEAAVRLLTVGRHRPLVVQLAPGWLPDRTTGFFDGLDLDWVDLDSAVDATEDEEAVPVDPADLEYPAQQSRVTLDPSNFAAARDLAQAGVVLQNLLTFNDEVAATVAREALVDLSYSARATPTQVRDAADASRGWIEEQLDRVGISAPNGVTLSSTSGRFSATLTNDLDEPVTVRLVAYADQPLELTVPANDLELPARSRTTVLLNARTSKPGVHNLTIALTDRSDNPIGSSADLPIRSAQVSNVIWLIMGSGAALLFGAIGVRLVRRVRDSRRLAREDVLVGGAPPEPT</sequence>
<feature type="compositionally biased region" description="Acidic residues" evidence="1">
    <location>
        <begin position="275"/>
        <end position="286"/>
    </location>
</feature>